<dbReference type="EMBL" id="JACBZX010000001">
    <property type="protein sequence ID" value="NYG35932.1"/>
    <property type="molecule type" value="Genomic_DNA"/>
</dbReference>
<evidence type="ECO:0000256" key="1">
    <source>
        <dbReference type="SAM" id="MobiDB-lite"/>
    </source>
</evidence>
<feature type="region of interest" description="Disordered" evidence="1">
    <location>
        <begin position="42"/>
        <end position="69"/>
    </location>
</feature>
<organism evidence="3 4">
    <name type="scientific">Janibacter alkaliphilus</name>
    <dbReference type="NCBI Taxonomy" id="1069963"/>
    <lineage>
        <taxon>Bacteria</taxon>
        <taxon>Bacillati</taxon>
        <taxon>Actinomycetota</taxon>
        <taxon>Actinomycetes</taxon>
        <taxon>Micrococcales</taxon>
        <taxon>Intrasporangiaceae</taxon>
        <taxon>Janibacter</taxon>
    </lineage>
</organism>
<keyword evidence="2" id="KW-0472">Membrane</keyword>
<dbReference type="AlphaFoldDB" id="A0A852WY27"/>
<accession>A0A852WY27</accession>
<dbReference type="Proteomes" id="UP000592181">
    <property type="component" value="Unassembled WGS sequence"/>
</dbReference>
<feature type="transmembrane region" description="Helical" evidence="2">
    <location>
        <begin position="6"/>
        <end position="28"/>
    </location>
</feature>
<reference evidence="3 4" key="1">
    <citation type="submission" date="2020-07" db="EMBL/GenBank/DDBJ databases">
        <title>Sequencing the genomes of 1000 actinobacteria strains.</title>
        <authorList>
            <person name="Klenk H.-P."/>
        </authorList>
    </citation>
    <scope>NUCLEOTIDE SEQUENCE [LARGE SCALE GENOMIC DNA]</scope>
    <source>
        <strain evidence="3 4">DSM 24723</strain>
    </source>
</reference>
<dbReference type="RefSeq" id="WP_179461518.1">
    <property type="nucleotide sequence ID" value="NZ_JACBZX010000001.1"/>
</dbReference>
<comment type="caution">
    <text evidence="3">The sequence shown here is derived from an EMBL/GenBank/DDBJ whole genome shotgun (WGS) entry which is preliminary data.</text>
</comment>
<keyword evidence="2" id="KW-1133">Transmembrane helix</keyword>
<evidence type="ECO:0000313" key="3">
    <source>
        <dbReference type="EMBL" id="NYG35932.1"/>
    </source>
</evidence>
<proteinExistence type="predicted"/>
<gene>
    <name evidence="3" type="ORF">BJY28_000401</name>
</gene>
<keyword evidence="4" id="KW-1185">Reference proteome</keyword>
<name>A0A852WY27_9MICO</name>
<keyword evidence="2" id="KW-0812">Transmembrane</keyword>
<feature type="compositionally biased region" description="Basic and acidic residues" evidence="1">
    <location>
        <begin position="42"/>
        <end position="52"/>
    </location>
</feature>
<evidence type="ECO:0000256" key="2">
    <source>
        <dbReference type="SAM" id="Phobius"/>
    </source>
</evidence>
<sequence>MDALEPIFPYLAALLPTVGVAFLFYLIIKYMLEADRAERKALAKWQKEHPESSSDNNHGPVKGASRTSE</sequence>
<evidence type="ECO:0000313" key="4">
    <source>
        <dbReference type="Proteomes" id="UP000592181"/>
    </source>
</evidence>
<protein>
    <submittedName>
        <fullName evidence="3">Threonine/homoserine/homoserine lactone efflux protein</fullName>
    </submittedName>
</protein>